<comment type="caution">
    <text evidence="2">The sequence shown here is derived from an EMBL/GenBank/DDBJ whole genome shotgun (WGS) entry which is preliminary data.</text>
</comment>
<evidence type="ECO:0000313" key="3">
    <source>
        <dbReference type="Proteomes" id="UP000558688"/>
    </source>
</evidence>
<dbReference type="Gene3D" id="3.60.21.10">
    <property type="match status" value="1"/>
</dbReference>
<dbReference type="PANTHER" id="PTHR12905:SF0">
    <property type="entry name" value="CALCINEURIN-LIKE PHOSPHOESTERASE DOMAIN-CONTAINING PROTEIN"/>
    <property type="match status" value="1"/>
</dbReference>
<reference evidence="2" key="1">
    <citation type="submission" date="2020-02" db="EMBL/GenBank/DDBJ databases">
        <title>Identification and distribution of gene clusters putatively required for synthesis of sphingolipid metabolism inhibitors in phylogenetically diverse species of the filamentous fungus Fusarium.</title>
        <authorList>
            <person name="Kim H.-S."/>
            <person name="Busman M."/>
            <person name="Brown D.W."/>
            <person name="Divon H."/>
            <person name="Uhlig S."/>
            <person name="Proctor R.H."/>
        </authorList>
    </citation>
    <scope>NUCLEOTIDE SEQUENCE [LARGE SCALE GENOMIC DNA]</scope>
    <source>
        <strain evidence="2">NRRL 39464</strain>
    </source>
</reference>
<dbReference type="EMBL" id="JAAFOW010000400">
    <property type="protein sequence ID" value="KAF5266397.1"/>
    <property type="molecule type" value="Genomic_DNA"/>
</dbReference>
<organism evidence="2 3">
    <name type="scientific">Fusarium oxysporum</name>
    <name type="common">Fusarium vascular wilt</name>
    <dbReference type="NCBI Taxonomy" id="5507"/>
    <lineage>
        <taxon>Eukaryota</taxon>
        <taxon>Fungi</taxon>
        <taxon>Dikarya</taxon>
        <taxon>Ascomycota</taxon>
        <taxon>Pezizomycotina</taxon>
        <taxon>Sordariomycetes</taxon>
        <taxon>Hypocreomycetidae</taxon>
        <taxon>Hypocreales</taxon>
        <taxon>Nectriaceae</taxon>
        <taxon>Fusarium</taxon>
        <taxon>Fusarium oxysporum species complex</taxon>
    </lineage>
</organism>
<feature type="region of interest" description="Disordered" evidence="1">
    <location>
        <begin position="207"/>
        <end position="233"/>
    </location>
</feature>
<gene>
    <name evidence="2" type="ORF">FOXYS1_2747</name>
</gene>
<feature type="compositionally biased region" description="Polar residues" evidence="1">
    <location>
        <begin position="209"/>
        <end position="220"/>
    </location>
</feature>
<proteinExistence type="predicted"/>
<evidence type="ECO:0008006" key="4">
    <source>
        <dbReference type="Google" id="ProtNLM"/>
    </source>
</evidence>
<dbReference type="InterPro" id="IPR051693">
    <property type="entry name" value="UPF0046_metallophosphoest"/>
</dbReference>
<evidence type="ECO:0000313" key="2">
    <source>
        <dbReference type="EMBL" id="KAF5266397.1"/>
    </source>
</evidence>
<sequence length="261" mass="29145">MFHNEGTHEIRLQNGALIKVYTSPYTPATASSTDWGFQYNGAHEFAIPKGIDMVVTHGPPHGIMDMTPQRQRIGCPQLFSAIAKSQPRIHCFGHVHNSWGAKIVSWRPQISEHPSHFSDIDNAKSRVVESLPRLQGTKWESPEDMKVRQDRLERYGSQRCCVASYCQGDEEQLAPGETLFVNAALMGSKGLTQYPWLVDIELEHHLGDGSSTDGNSTQDYVTIPDDDHKTQQRKYGVALNVGGKGMRAKLDLNDDSKKELS</sequence>
<evidence type="ECO:0000256" key="1">
    <source>
        <dbReference type="SAM" id="MobiDB-lite"/>
    </source>
</evidence>
<dbReference type="AlphaFoldDB" id="A0A8H5AJU8"/>
<dbReference type="InterPro" id="IPR029052">
    <property type="entry name" value="Metallo-depent_PP-like"/>
</dbReference>
<dbReference type="SUPFAM" id="SSF56300">
    <property type="entry name" value="Metallo-dependent phosphatases"/>
    <property type="match status" value="1"/>
</dbReference>
<dbReference type="Proteomes" id="UP000558688">
    <property type="component" value="Unassembled WGS sequence"/>
</dbReference>
<accession>A0A8H5AJU8</accession>
<dbReference type="PANTHER" id="PTHR12905">
    <property type="entry name" value="METALLOPHOSPHOESTERASE"/>
    <property type="match status" value="1"/>
</dbReference>
<protein>
    <recommendedName>
        <fullName evidence="4">Calcineurin-like phosphoesterase domain-containing protein</fullName>
    </recommendedName>
</protein>
<name>A0A8H5AJU8_FUSOX</name>